<evidence type="ECO:0000259" key="7">
    <source>
        <dbReference type="PROSITE" id="PS50850"/>
    </source>
</evidence>
<evidence type="ECO:0000256" key="1">
    <source>
        <dbReference type="ARBA" id="ARBA00004651"/>
    </source>
</evidence>
<feature type="transmembrane region" description="Helical" evidence="6">
    <location>
        <begin position="40"/>
        <end position="62"/>
    </location>
</feature>
<name>A0A8J3GMA4_9HYPH</name>
<feature type="transmembrane region" description="Helical" evidence="6">
    <location>
        <begin position="267"/>
        <end position="287"/>
    </location>
</feature>
<feature type="transmembrane region" description="Helical" evidence="6">
    <location>
        <begin position="199"/>
        <end position="224"/>
    </location>
</feature>
<keyword evidence="4 6" id="KW-1133">Transmembrane helix</keyword>
<reference evidence="8" key="2">
    <citation type="submission" date="2020-09" db="EMBL/GenBank/DDBJ databases">
        <authorList>
            <person name="Sun Q."/>
            <person name="Kim S."/>
        </authorList>
    </citation>
    <scope>NUCLEOTIDE SEQUENCE</scope>
    <source>
        <strain evidence="8">KCTC 42249</strain>
    </source>
</reference>
<keyword evidence="9" id="KW-1185">Reference proteome</keyword>
<evidence type="ECO:0000256" key="6">
    <source>
        <dbReference type="SAM" id="Phobius"/>
    </source>
</evidence>
<comment type="subcellular location">
    <subcellularLocation>
        <location evidence="1">Cell membrane</location>
        <topology evidence="1">Multi-pass membrane protein</topology>
    </subcellularLocation>
</comment>
<organism evidence="8 9">
    <name type="scientific">Tianweitania populi</name>
    <dbReference type="NCBI Taxonomy" id="1607949"/>
    <lineage>
        <taxon>Bacteria</taxon>
        <taxon>Pseudomonadati</taxon>
        <taxon>Pseudomonadota</taxon>
        <taxon>Alphaproteobacteria</taxon>
        <taxon>Hyphomicrobiales</taxon>
        <taxon>Phyllobacteriaceae</taxon>
        <taxon>Tianweitania</taxon>
    </lineage>
</organism>
<dbReference type="InterPro" id="IPR036259">
    <property type="entry name" value="MFS_trans_sf"/>
</dbReference>
<dbReference type="AlphaFoldDB" id="A0A8J3GMA4"/>
<evidence type="ECO:0000256" key="3">
    <source>
        <dbReference type="ARBA" id="ARBA00022692"/>
    </source>
</evidence>
<evidence type="ECO:0000256" key="4">
    <source>
        <dbReference type="ARBA" id="ARBA00022989"/>
    </source>
</evidence>
<feature type="transmembrane region" description="Helical" evidence="6">
    <location>
        <begin position="160"/>
        <end position="178"/>
    </location>
</feature>
<dbReference type="InterPro" id="IPR020846">
    <property type="entry name" value="MFS_dom"/>
</dbReference>
<sequence>MDIRLIWLAVGTFAIGVESFAISSILPQIADATHVSVTKAGYLVIAFSLANAFGAPVLAALTGTADRRLILTVTALLFAGCAAWAGLADSYLELMAGRVLMAFCAGLYTATAQATGVAISKPDHRGRAISVIVGGTTMAVAFGAPLGAFVAGTVGWRGNYALVTAFAVIAAVAIWIMLPKGLRGTQLSLRERVSAVTIPGVPSALLMTLLYMAGAFTVVIYLAVITTGSIGLSRELVPAVLLTFGIGAALGNPVGGQLADRIGARRTVAGAVVLNGFLLACLSLVPYLPAPAITPSFFVLMLLWGASGWAFAPAQSSRLVGLAPTSAPLLLSLNASALYLGIAAGALTGGLVLRYGTPGDLGWIGAMFPLAVLAVMATSAAGRRSSVRTPAVASPR</sequence>
<feature type="transmembrane region" description="Helical" evidence="6">
    <location>
        <begin position="333"/>
        <end position="355"/>
    </location>
</feature>
<protein>
    <submittedName>
        <fullName evidence="8">MFS transporter</fullName>
    </submittedName>
</protein>
<dbReference type="RefSeq" id="WP_189507031.1">
    <property type="nucleotide sequence ID" value="NZ_BMZQ01000005.1"/>
</dbReference>
<dbReference type="GO" id="GO:0022857">
    <property type="term" value="F:transmembrane transporter activity"/>
    <property type="evidence" value="ECO:0007669"/>
    <property type="project" value="InterPro"/>
</dbReference>
<dbReference type="SUPFAM" id="SSF103473">
    <property type="entry name" value="MFS general substrate transporter"/>
    <property type="match status" value="1"/>
</dbReference>
<reference evidence="8" key="1">
    <citation type="journal article" date="2014" name="Int. J. Syst. Evol. Microbiol.">
        <title>Complete genome sequence of Corynebacterium casei LMG S-19264T (=DSM 44701T), isolated from a smear-ripened cheese.</title>
        <authorList>
            <consortium name="US DOE Joint Genome Institute (JGI-PGF)"/>
            <person name="Walter F."/>
            <person name="Albersmeier A."/>
            <person name="Kalinowski J."/>
            <person name="Ruckert C."/>
        </authorList>
    </citation>
    <scope>NUCLEOTIDE SEQUENCE</scope>
    <source>
        <strain evidence="8">KCTC 42249</strain>
    </source>
</reference>
<dbReference type="EMBL" id="BMZQ01000005">
    <property type="protein sequence ID" value="GHD22986.1"/>
    <property type="molecule type" value="Genomic_DNA"/>
</dbReference>
<dbReference type="CDD" id="cd17324">
    <property type="entry name" value="MFS_NepI_like"/>
    <property type="match status" value="1"/>
</dbReference>
<feature type="transmembrane region" description="Helical" evidence="6">
    <location>
        <begin position="131"/>
        <end position="154"/>
    </location>
</feature>
<feature type="transmembrane region" description="Helical" evidence="6">
    <location>
        <begin position="293"/>
        <end position="312"/>
    </location>
</feature>
<feature type="transmembrane region" description="Helical" evidence="6">
    <location>
        <begin position="361"/>
        <end position="381"/>
    </location>
</feature>
<evidence type="ECO:0000313" key="8">
    <source>
        <dbReference type="EMBL" id="GHD22986.1"/>
    </source>
</evidence>
<keyword evidence="2" id="KW-1003">Cell membrane</keyword>
<dbReference type="Gene3D" id="1.20.1250.20">
    <property type="entry name" value="MFS general substrate transporter like domains"/>
    <property type="match status" value="2"/>
</dbReference>
<feature type="transmembrane region" description="Helical" evidence="6">
    <location>
        <begin position="69"/>
        <end position="87"/>
    </location>
</feature>
<feature type="transmembrane region" description="Helical" evidence="6">
    <location>
        <begin position="99"/>
        <end position="119"/>
    </location>
</feature>
<gene>
    <name evidence="8" type="ORF">GCM10016234_37780</name>
</gene>
<dbReference type="PANTHER" id="PTHR43124:SF10">
    <property type="entry name" value="PURINE EFFLUX PUMP PBUE"/>
    <property type="match status" value="1"/>
</dbReference>
<evidence type="ECO:0000256" key="5">
    <source>
        <dbReference type="ARBA" id="ARBA00023136"/>
    </source>
</evidence>
<dbReference type="InterPro" id="IPR011701">
    <property type="entry name" value="MFS"/>
</dbReference>
<proteinExistence type="predicted"/>
<evidence type="ECO:0000256" key="2">
    <source>
        <dbReference type="ARBA" id="ARBA00022475"/>
    </source>
</evidence>
<dbReference type="InterPro" id="IPR050189">
    <property type="entry name" value="MFS_Efflux_Transporters"/>
</dbReference>
<dbReference type="GO" id="GO:0005886">
    <property type="term" value="C:plasma membrane"/>
    <property type="evidence" value="ECO:0007669"/>
    <property type="project" value="UniProtKB-SubCell"/>
</dbReference>
<accession>A0A8J3GMA4</accession>
<dbReference type="PROSITE" id="PS50850">
    <property type="entry name" value="MFS"/>
    <property type="match status" value="1"/>
</dbReference>
<evidence type="ECO:0000313" key="9">
    <source>
        <dbReference type="Proteomes" id="UP000630142"/>
    </source>
</evidence>
<keyword evidence="5 6" id="KW-0472">Membrane</keyword>
<comment type="caution">
    <text evidence="8">The sequence shown here is derived from an EMBL/GenBank/DDBJ whole genome shotgun (WGS) entry which is preliminary data.</text>
</comment>
<feature type="domain" description="Major facilitator superfamily (MFS) profile" evidence="7">
    <location>
        <begin position="4"/>
        <end position="383"/>
    </location>
</feature>
<keyword evidence="3 6" id="KW-0812">Transmembrane</keyword>
<dbReference type="PANTHER" id="PTHR43124">
    <property type="entry name" value="PURINE EFFLUX PUMP PBUE"/>
    <property type="match status" value="1"/>
</dbReference>
<dbReference type="Proteomes" id="UP000630142">
    <property type="component" value="Unassembled WGS sequence"/>
</dbReference>
<feature type="transmembrane region" description="Helical" evidence="6">
    <location>
        <begin position="236"/>
        <end position="255"/>
    </location>
</feature>
<dbReference type="Pfam" id="PF07690">
    <property type="entry name" value="MFS_1"/>
    <property type="match status" value="2"/>
</dbReference>